<dbReference type="Pfam" id="PF09675">
    <property type="entry name" value="Chlamy_scaf"/>
    <property type="match status" value="1"/>
</dbReference>
<organism evidence="1">
    <name type="scientific">Sigmofec virus UA08Rod_5824</name>
    <dbReference type="NCBI Taxonomy" id="2929441"/>
    <lineage>
        <taxon>Viruses</taxon>
        <taxon>Monodnaviria</taxon>
        <taxon>Sangervirae</taxon>
        <taxon>Phixviricota</taxon>
        <taxon>Malgrandaviricetes</taxon>
        <taxon>Petitvirales</taxon>
        <taxon>Microviridae</taxon>
    </lineage>
</organism>
<sequence>MEFRSALQRIFDDPVDRGVQECFWSDPGSRIHQLYRTTFSKDGVLDLVPDGEEDVYVLIQSHAASTDIKLILDRYFSGDPAALARVQGVYADLSEVPDNYHEAMQIIDNARKDFLTLPPEIKAKFGNDPNQWLASLGTADWYAAMQVDNPADQVGQVDAAEEGAVDES</sequence>
<reference evidence="1" key="1">
    <citation type="submission" date="2022-02" db="EMBL/GenBank/DDBJ databases">
        <title>Towards deciphering the DNA virus diversity associated with rodent species in the families Cricetidae and Heteromyidae.</title>
        <authorList>
            <person name="Lund M."/>
            <person name="Larsen B.B."/>
            <person name="Gryseels S."/>
            <person name="Kraberger S."/>
            <person name="Rowsey D.M."/>
            <person name="Steger L."/>
            <person name="Yule K.M."/>
            <person name="Upham N.S."/>
            <person name="Worobey M."/>
            <person name="Van Doorslaer K."/>
            <person name="Varsani A."/>
        </authorList>
    </citation>
    <scope>NUCLEOTIDE SEQUENCE</scope>
    <source>
        <strain evidence="1">UA08Rod_5824</strain>
    </source>
</reference>
<accession>A0A976N1K7</accession>
<dbReference type="InterPro" id="IPR014131">
    <property type="entry name" value="Chlamydia_phage_Vp3"/>
</dbReference>
<protein>
    <submittedName>
        <fullName evidence="1">Internal scaffolding protein</fullName>
    </submittedName>
</protein>
<dbReference type="EMBL" id="OM869530">
    <property type="protein sequence ID" value="UPW41000.1"/>
    <property type="molecule type" value="Genomic_DNA"/>
</dbReference>
<name>A0A976N1K7_9VIRU</name>
<proteinExistence type="predicted"/>
<evidence type="ECO:0000313" key="1">
    <source>
        <dbReference type="EMBL" id="UPW41000.1"/>
    </source>
</evidence>